<dbReference type="InterPro" id="IPR024084">
    <property type="entry name" value="IsoPropMal-DH-like_dom"/>
</dbReference>
<keyword evidence="5" id="KW-0614">Plasmid</keyword>
<name>G9AJB3_SINF1</name>
<dbReference type="AlphaFoldDB" id="G9AJB3"/>
<geneLocation type="plasmid" evidence="5 6">
    <name>pSfHH103e</name>
</geneLocation>
<gene>
    <name evidence="5" type="ordered locus">SFHH103_06687</name>
</gene>
<dbReference type="GO" id="GO:0006102">
    <property type="term" value="P:isocitrate metabolic process"/>
    <property type="evidence" value="ECO:0007669"/>
    <property type="project" value="TreeGrafter"/>
</dbReference>
<dbReference type="PROSITE" id="PS00470">
    <property type="entry name" value="IDH_IMDH"/>
    <property type="match status" value="1"/>
</dbReference>
<dbReference type="EC" id="1.1.1.41" evidence="5"/>
<dbReference type="SMART" id="SM01329">
    <property type="entry name" value="Iso_dh"/>
    <property type="match status" value="1"/>
</dbReference>
<dbReference type="PANTHER" id="PTHR11835:SF34">
    <property type="entry name" value="ISOCITRATE DEHYDROGENASE [NAD] SUBUNIT ALPHA, MITOCHONDRIAL"/>
    <property type="match status" value="1"/>
</dbReference>
<comment type="subcellular location">
    <subcellularLocation>
        <location evidence="1">Cytoplasm</location>
    </subcellularLocation>
</comment>
<dbReference type="PANTHER" id="PTHR11835">
    <property type="entry name" value="DECARBOXYLATING DEHYDROGENASES-ISOCITRATE, ISOPROPYLMALATE, TARTRATE"/>
    <property type="match status" value="1"/>
</dbReference>
<evidence type="ECO:0000256" key="3">
    <source>
        <dbReference type="ARBA" id="ARBA00023002"/>
    </source>
</evidence>
<dbReference type="GO" id="GO:0006099">
    <property type="term" value="P:tricarboxylic acid cycle"/>
    <property type="evidence" value="ECO:0007669"/>
    <property type="project" value="TreeGrafter"/>
</dbReference>
<evidence type="ECO:0000256" key="1">
    <source>
        <dbReference type="ARBA" id="ARBA00004496"/>
    </source>
</evidence>
<proteinExistence type="inferred from homology"/>
<evidence type="ECO:0000313" key="5">
    <source>
        <dbReference type="EMBL" id="CCF01145.1"/>
    </source>
</evidence>
<dbReference type="GO" id="GO:0004449">
    <property type="term" value="F:isocitrate dehydrogenase (NAD+) activity"/>
    <property type="evidence" value="ECO:0007669"/>
    <property type="project" value="UniProtKB-EC"/>
</dbReference>
<evidence type="ECO:0000256" key="2">
    <source>
        <dbReference type="ARBA" id="ARBA00007769"/>
    </source>
</evidence>
<dbReference type="SUPFAM" id="SSF53659">
    <property type="entry name" value="Isocitrate/Isopropylmalate dehydrogenase-like"/>
    <property type="match status" value="1"/>
</dbReference>
<dbReference type="Proteomes" id="UP000007735">
    <property type="component" value="Plasmid pSfHH103e"/>
</dbReference>
<dbReference type="HOGENOM" id="CLU_031953_0_1_5"/>
<sequence>MSANDLVRPLVSPEEVRKNMTLKLLVLPGDGIGPEITAATLKVLKAADAEIELGLDFEQQDIGLKALAEQGTTLPDAVMKRVPEADGVILGPVSHYEYPSRDKGGINPSGELRTRFELYANIRPCRSREGLTILRKPMDLVLVRENTEGFYSDRNMFAGTGEFMPDPDMAFSIRKVTAKASSRVAKAAFELARHRRKKVTAVHKANVVKLSDGLFLREVRKVAEAYPDVVLEELIVDAAAAHLIRSPDRFDVIVTTNMFGDILSDEASELSGSLGLGGSINAGDDVCVAQAQHGSAPDIAGKNVANPTSLILSAAMLLDWLGRRRNDPRLICAAALVDEAIEAVLQQPQSRTRDVGGKLDTDAFTAKVMDAVHAASASTTAA</sequence>
<evidence type="ECO:0000313" key="6">
    <source>
        <dbReference type="Proteomes" id="UP000007735"/>
    </source>
</evidence>
<dbReference type="Gene3D" id="3.40.718.10">
    <property type="entry name" value="Isopropylmalate Dehydrogenase"/>
    <property type="match status" value="1"/>
</dbReference>
<comment type="similarity">
    <text evidence="2">Belongs to the isocitrate and isopropylmalate dehydrogenases family.</text>
</comment>
<dbReference type="PATRIC" id="fig|380.5.peg.6228"/>
<dbReference type="Pfam" id="PF00180">
    <property type="entry name" value="Iso_dh"/>
    <property type="match status" value="1"/>
</dbReference>
<evidence type="ECO:0000259" key="4">
    <source>
        <dbReference type="SMART" id="SM01329"/>
    </source>
</evidence>
<accession>G9AJB3</accession>
<dbReference type="KEGG" id="sfh:SFHH103_06687"/>
<organism evidence="5 6">
    <name type="scientific">Sinorhizobium fredii (strain HH103)</name>
    <dbReference type="NCBI Taxonomy" id="1117943"/>
    <lineage>
        <taxon>Bacteria</taxon>
        <taxon>Pseudomonadati</taxon>
        <taxon>Pseudomonadota</taxon>
        <taxon>Alphaproteobacteria</taxon>
        <taxon>Hyphomicrobiales</taxon>
        <taxon>Rhizobiaceae</taxon>
        <taxon>Sinorhizobium/Ensifer group</taxon>
        <taxon>Sinorhizobium</taxon>
    </lineage>
</organism>
<dbReference type="InterPro" id="IPR019818">
    <property type="entry name" value="IsoCit/isopropylmalate_DH_CS"/>
</dbReference>
<feature type="domain" description="Isopropylmalate dehydrogenase-like" evidence="4">
    <location>
        <begin position="23"/>
        <end position="368"/>
    </location>
</feature>
<dbReference type="GO" id="GO:0005737">
    <property type="term" value="C:cytoplasm"/>
    <property type="evidence" value="ECO:0007669"/>
    <property type="project" value="UniProtKB-SubCell"/>
</dbReference>
<dbReference type="EMBL" id="HE616899">
    <property type="protein sequence ID" value="CCF01145.1"/>
    <property type="molecule type" value="Genomic_DNA"/>
</dbReference>
<dbReference type="GO" id="GO:0000287">
    <property type="term" value="F:magnesium ion binding"/>
    <property type="evidence" value="ECO:0007669"/>
    <property type="project" value="InterPro"/>
</dbReference>
<keyword evidence="3 5" id="KW-0560">Oxidoreductase</keyword>
<reference evidence="5 6" key="1">
    <citation type="journal article" date="2012" name="J. Bacteriol.">
        <title>Genome sequence of the soybean symbiont Sinorhizobium fredii HH103.</title>
        <authorList>
            <person name="Weidner S."/>
            <person name="Becker A."/>
            <person name="Bonilla I."/>
            <person name="Jaenicke S."/>
            <person name="Lloret J."/>
            <person name="Margaret I."/>
            <person name="Puhler A."/>
            <person name="Ruiz-Sainz J.E."/>
            <person name="Schneiker-Bekel S."/>
            <person name="Szczepanowski R."/>
            <person name="Vinardell J.M."/>
            <person name="Zehner S."/>
            <person name="Gottfert M."/>
        </authorList>
    </citation>
    <scope>NUCLEOTIDE SEQUENCE [LARGE SCALE GENOMIC DNA]</scope>
    <source>
        <strain evidence="5 6">HH103</strain>
        <plasmid evidence="6">pSfHH103e</plasmid>
    </source>
</reference>
<protein>
    <submittedName>
        <fullName evidence="5">Isocitrate dehydrogenase</fullName>
        <ecNumber evidence="5">1.1.1.41</ecNumber>
    </submittedName>
</protein>
<dbReference type="GO" id="GO:0051287">
    <property type="term" value="F:NAD binding"/>
    <property type="evidence" value="ECO:0007669"/>
    <property type="project" value="InterPro"/>
</dbReference>